<gene>
    <name evidence="1" type="ORF">WJ96_33240</name>
</gene>
<accession>A0AAW3N0U1</accession>
<comment type="caution">
    <text evidence="1">The sequence shown here is derived from an EMBL/GenBank/DDBJ whole genome shotgun (WGS) entry which is preliminary data.</text>
</comment>
<name>A0AAW3N0U1_9BURK</name>
<sequence length="182" mass="20558">MMEVEDFIEAFVYPTRDFGEPTARKFFDEYAATVEATGEENSRDQRFILVRLACAHIGDAMRFADDGHRDDGWEALLMAQHTTATLEGIVKAEKKSPDTAHEQIQIIALAKADSIISERARKAADKAHVENRAVRAQAFEWLDKNFDRDRLTNDSAAEALGKIVPVALSTRLSYVKSWKRSR</sequence>
<dbReference type="Proteomes" id="UP000056453">
    <property type="component" value="Unassembled WGS sequence"/>
</dbReference>
<protein>
    <submittedName>
        <fullName evidence="1">Uncharacterized protein</fullName>
    </submittedName>
</protein>
<dbReference type="AlphaFoldDB" id="A0AAW3N0U1"/>
<organism evidence="1 2">
    <name type="scientific">Burkholderia ubonensis</name>
    <dbReference type="NCBI Taxonomy" id="101571"/>
    <lineage>
        <taxon>Bacteria</taxon>
        <taxon>Pseudomonadati</taxon>
        <taxon>Pseudomonadota</taxon>
        <taxon>Betaproteobacteria</taxon>
        <taxon>Burkholderiales</taxon>
        <taxon>Burkholderiaceae</taxon>
        <taxon>Burkholderia</taxon>
        <taxon>Burkholderia cepacia complex</taxon>
    </lineage>
</organism>
<dbReference type="EMBL" id="LPBJ01000021">
    <property type="protein sequence ID" value="KVQ01858.1"/>
    <property type="molecule type" value="Genomic_DNA"/>
</dbReference>
<proteinExistence type="predicted"/>
<keyword evidence="2" id="KW-1185">Reference proteome</keyword>
<evidence type="ECO:0000313" key="1">
    <source>
        <dbReference type="EMBL" id="KVQ01858.1"/>
    </source>
</evidence>
<reference evidence="1 2" key="1">
    <citation type="submission" date="2015-11" db="EMBL/GenBank/DDBJ databases">
        <title>Expanding the genomic diversity of Burkholderia species for the development of highly accurate diagnostics.</title>
        <authorList>
            <person name="Sahl J."/>
            <person name="Keim P."/>
            <person name="Wagner D."/>
        </authorList>
    </citation>
    <scope>NUCLEOTIDE SEQUENCE [LARGE SCALE GENOMIC DNA]</scope>
    <source>
        <strain evidence="1 2">MSMB1808WGS</strain>
    </source>
</reference>
<evidence type="ECO:0000313" key="2">
    <source>
        <dbReference type="Proteomes" id="UP000056453"/>
    </source>
</evidence>